<keyword evidence="2" id="KW-0805">Transcription regulation</keyword>
<dbReference type="RefSeq" id="WP_259494862.1">
    <property type="nucleotide sequence ID" value="NZ_JARBWL010000001.1"/>
</dbReference>
<evidence type="ECO:0000256" key="2">
    <source>
        <dbReference type="ARBA" id="ARBA00023015"/>
    </source>
</evidence>
<accession>A0ABT6QJ03</accession>
<dbReference type="InterPro" id="IPR000847">
    <property type="entry name" value="LysR_HTH_N"/>
</dbReference>
<organism evidence="6 7">
    <name type="scientific">Pseudomonas fungipugnans</name>
    <dbReference type="NCBI Taxonomy" id="3024217"/>
    <lineage>
        <taxon>Bacteria</taxon>
        <taxon>Pseudomonadati</taxon>
        <taxon>Pseudomonadota</taxon>
        <taxon>Gammaproteobacteria</taxon>
        <taxon>Pseudomonadales</taxon>
        <taxon>Pseudomonadaceae</taxon>
        <taxon>Pseudomonas</taxon>
    </lineage>
</organism>
<dbReference type="InterPro" id="IPR005119">
    <property type="entry name" value="LysR_subst-bd"/>
</dbReference>
<proteinExistence type="inferred from homology"/>
<protein>
    <submittedName>
        <fullName evidence="6">LysR family transcriptional regulator</fullName>
    </submittedName>
</protein>
<gene>
    <name evidence="6" type="ORF">POF45_04900</name>
</gene>
<dbReference type="InterPro" id="IPR036388">
    <property type="entry name" value="WH-like_DNA-bd_sf"/>
</dbReference>
<dbReference type="Gene3D" id="3.40.190.10">
    <property type="entry name" value="Periplasmic binding protein-like II"/>
    <property type="match status" value="2"/>
</dbReference>
<keyword evidence="4" id="KW-0804">Transcription</keyword>
<comment type="caution">
    <text evidence="6">The sequence shown here is derived from an EMBL/GenBank/DDBJ whole genome shotgun (WGS) entry which is preliminary data.</text>
</comment>
<dbReference type="EMBL" id="JARBWL010000001">
    <property type="protein sequence ID" value="MDI2590775.1"/>
    <property type="molecule type" value="Genomic_DNA"/>
</dbReference>
<evidence type="ECO:0000313" key="6">
    <source>
        <dbReference type="EMBL" id="MDI2590775.1"/>
    </source>
</evidence>
<keyword evidence="7" id="KW-1185">Reference proteome</keyword>
<dbReference type="Pfam" id="PF00126">
    <property type="entry name" value="HTH_1"/>
    <property type="match status" value="1"/>
</dbReference>
<dbReference type="SUPFAM" id="SSF46785">
    <property type="entry name" value="Winged helix' DNA-binding domain"/>
    <property type="match status" value="1"/>
</dbReference>
<evidence type="ECO:0000313" key="7">
    <source>
        <dbReference type="Proteomes" id="UP001159100"/>
    </source>
</evidence>
<evidence type="ECO:0000256" key="1">
    <source>
        <dbReference type="ARBA" id="ARBA00009437"/>
    </source>
</evidence>
<dbReference type="Pfam" id="PF03466">
    <property type="entry name" value="LysR_substrate"/>
    <property type="match status" value="1"/>
</dbReference>
<dbReference type="CDD" id="cd08476">
    <property type="entry name" value="PBP2_CrgA_like_7"/>
    <property type="match status" value="1"/>
</dbReference>
<dbReference type="PROSITE" id="PS50931">
    <property type="entry name" value="HTH_LYSR"/>
    <property type="match status" value="1"/>
</dbReference>
<dbReference type="Proteomes" id="UP001159100">
    <property type="component" value="Unassembled WGS sequence"/>
</dbReference>
<dbReference type="InterPro" id="IPR058163">
    <property type="entry name" value="LysR-type_TF_proteobact-type"/>
</dbReference>
<evidence type="ECO:0000259" key="5">
    <source>
        <dbReference type="PROSITE" id="PS50931"/>
    </source>
</evidence>
<keyword evidence="3" id="KW-0238">DNA-binding</keyword>
<dbReference type="InterPro" id="IPR036390">
    <property type="entry name" value="WH_DNA-bd_sf"/>
</dbReference>
<dbReference type="PANTHER" id="PTHR30537:SF72">
    <property type="entry name" value="LYSR FAMILY TRANSCRIPTIONAL REGULATOR"/>
    <property type="match status" value="1"/>
</dbReference>
<evidence type="ECO:0000256" key="4">
    <source>
        <dbReference type="ARBA" id="ARBA00023163"/>
    </source>
</evidence>
<comment type="similarity">
    <text evidence="1">Belongs to the LysR transcriptional regulatory family.</text>
</comment>
<evidence type="ECO:0000256" key="3">
    <source>
        <dbReference type="ARBA" id="ARBA00023125"/>
    </source>
</evidence>
<feature type="domain" description="HTH lysR-type" evidence="5">
    <location>
        <begin position="1"/>
        <end position="59"/>
    </location>
</feature>
<dbReference type="SUPFAM" id="SSF53850">
    <property type="entry name" value="Periplasmic binding protein-like II"/>
    <property type="match status" value="1"/>
</dbReference>
<name>A0ABT6QJ03_9PSED</name>
<dbReference type="PANTHER" id="PTHR30537">
    <property type="entry name" value="HTH-TYPE TRANSCRIPTIONAL REGULATOR"/>
    <property type="match status" value="1"/>
</dbReference>
<dbReference type="Gene3D" id="1.10.10.10">
    <property type="entry name" value="Winged helix-like DNA-binding domain superfamily/Winged helix DNA-binding domain"/>
    <property type="match status" value="1"/>
</dbReference>
<sequence>MDSLNALNVFVCVAETRSFVATGRLLGVSASAIGKSIVRLEERFGVRLFNRSTRSVTLTDEGLRFLQRSLRILAEIEAAEAEFSQTTTAPRGRLKISLPLVSDPFLPVLAQFKKTYPAVDLDLTFDDRRVDVIEEGYDAVLRAGEVPDSSLTSRLLGGYRMILVGAPDYFQAYGTPQQPLDLLHHACIQFRFPNTGKLQVWPLRGADQDIDLQLPTSMVCNNLEARICFAVQGVGIAYLPDFAIRHWLESGKLVRILDDCSQIGVYRIMWPSGKHPALKLRVFIDFLKEHLFPDQSKQPRPGESI</sequence>
<reference evidence="6 7" key="1">
    <citation type="submission" date="2023-02" db="EMBL/GenBank/DDBJ databases">
        <title>Pseudomonas chrutzelriedensis sp. nov., a potently antifungal strain isolated from moss.</title>
        <authorList>
            <person name="Schnyder A."/>
            <person name="Kalawong R."/>
            <person name="Eberl L."/>
            <person name="Agnoli K."/>
        </authorList>
    </citation>
    <scope>NUCLEOTIDE SEQUENCE [LARGE SCALE GENOMIC DNA]</scope>
    <source>
        <strain evidence="6 7">681</strain>
    </source>
</reference>